<dbReference type="InterPro" id="IPR012341">
    <property type="entry name" value="6hp_glycosidase-like_sf"/>
</dbReference>
<evidence type="ECO:0000256" key="7">
    <source>
        <dbReference type="ARBA" id="ARBA00023157"/>
    </source>
</evidence>
<evidence type="ECO:0000256" key="4">
    <source>
        <dbReference type="ARBA" id="ARBA00022723"/>
    </source>
</evidence>
<evidence type="ECO:0000256" key="12">
    <source>
        <dbReference type="PIRSR" id="PIRSR601382-3"/>
    </source>
</evidence>
<dbReference type="Proteomes" id="UP001140172">
    <property type="component" value="Unassembled WGS sequence"/>
</dbReference>
<dbReference type="GO" id="GO:0036503">
    <property type="term" value="P:ERAD pathway"/>
    <property type="evidence" value="ECO:0007669"/>
    <property type="project" value="UniProtKB-ARBA"/>
</dbReference>
<feature type="active site" description="Proton donor" evidence="10">
    <location>
        <position position="182"/>
    </location>
</feature>
<dbReference type="PANTHER" id="PTHR11742:SF55">
    <property type="entry name" value="ENDOPLASMIC RETICULUM MANNOSYL-OLIGOSACCHARIDE 1,2-ALPHA-MANNOSIDASE"/>
    <property type="match status" value="1"/>
</dbReference>
<evidence type="ECO:0000256" key="8">
    <source>
        <dbReference type="ARBA" id="ARBA00047669"/>
    </source>
</evidence>
<comment type="cofactor">
    <cofactor evidence="1 11">
        <name>Ca(2+)</name>
        <dbReference type="ChEBI" id="CHEBI:29108"/>
    </cofactor>
</comment>
<keyword evidence="13 14" id="KW-0326">Glycosidase</keyword>
<evidence type="ECO:0000256" key="9">
    <source>
        <dbReference type="ARBA" id="ARBA00048605"/>
    </source>
</evidence>
<evidence type="ECO:0000256" key="3">
    <source>
        <dbReference type="ARBA" id="ARBA00007658"/>
    </source>
</evidence>
<dbReference type="PANTHER" id="PTHR11742">
    <property type="entry name" value="MANNOSYL-OLIGOSACCHARIDE ALPHA-1,2-MANNOSIDASE-RELATED"/>
    <property type="match status" value="1"/>
</dbReference>
<keyword evidence="7 12" id="KW-1015">Disulfide bond</keyword>
<dbReference type="EC" id="3.2.1.-" evidence="13"/>
<feature type="active site" evidence="10">
    <location>
        <position position="485"/>
    </location>
</feature>
<dbReference type="SUPFAM" id="SSF48225">
    <property type="entry name" value="Seven-hairpin glycosidases"/>
    <property type="match status" value="1"/>
</dbReference>
<name>A0A9W8HKX5_9FUNG</name>
<evidence type="ECO:0000256" key="11">
    <source>
        <dbReference type="PIRSR" id="PIRSR601382-2"/>
    </source>
</evidence>
<dbReference type="AlphaFoldDB" id="A0A9W8HKX5"/>
<dbReference type="InterPro" id="IPR036026">
    <property type="entry name" value="Seven-hairpin_glycosidases"/>
</dbReference>
<dbReference type="EMBL" id="JANBUM010000003">
    <property type="protein sequence ID" value="KAJ2788206.1"/>
    <property type="molecule type" value="Genomic_DNA"/>
</dbReference>
<comment type="similarity">
    <text evidence="3 13">Belongs to the glycosyl hydrolase 47 family.</text>
</comment>
<dbReference type="InterPro" id="IPR050749">
    <property type="entry name" value="Glycosyl_Hydrolase_47"/>
</dbReference>
<dbReference type="Gene3D" id="1.50.10.10">
    <property type="match status" value="1"/>
</dbReference>
<dbReference type="GO" id="GO:0005975">
    <property type="term" value="P:carbohydrate metabolic process"/>
    <property type="evidence" value="ECO:0007669"/>
    <property type="project" value="InterPro"/>
</dbReference>
<feature type="active site" evidence="10">
    <location>
        <position position="313"/>
    </location>
</feature>
<feature type="disulfide bond" evidence="12">
    <location>
        <begin position="391"/>
        <end position="433"/>
    </location>
</feature>
<dbReference type="InterPro" id="IPR001382">
    <property type="entry name" value="Glyco_hydro_47"/>
</dbReference>
<evidence type="ECO:0000256" key="13">
    <source>
        <dbReference type="RuleBase" id="RU361193"/>
    </source>
</evidence>
<keyword evidence="15" id="KW-1185">Reference proteome</keyword>
<evidence type="ECO:0000256" key="5">
    <source>
        <dbReference type="ARBA" id="ARBA00022801"/>
    </source>
</evidence>
<feature type="active site" description="Proton donor" evidence="10">
    <location>
        <position position="447"/>
    </location>
</feature>
<dbReference type="OrthoDB" id="8118055at2759"/>
<comment type="caution">
    <text evidence="14">The sequence shown here is derived from an EMBL/GenBank/DDBJ whole genome shotgun (WGS) entry which is preliminary data.</text>
</comment>
<feature type="binding site" evidence="11">
    <location>
        <position position="571"/>
    </location>
    <ligand>
        <name>Ca(2+)</name>
        <dbReference type="ChEBI" id="CHEBI:29108"/>
    </ligand>
</feature>
<evidence type="ECO:0000313" key="15">
    <source>
        <dbReference type="Proteomes" id="UP001140172"/>
    </source>
</evidence>
<protein>
    <recommendedName>
        <fullName evidence="13">alpha-1,2-Mannosidase</fullName>
        <ecNumber evidence="13">3.2.1.-</ecNumber>
    </recommendedName>
</protein>
<evidence type="ECO:0000313" key="14">
    <source>
        <dbReference type="EMBL" id="KAJ2788206.1"/>
    </source>
</evidence>
<gene>
    <name evidence="14" type="primary">MNS1</name>
    <name evidence="14" type="ORF">GGI15_000011</name>
</gene>
<evidence type="ECO:0000256" key="10">
    <source>
        <dbReference type="PIRSR" id="PIRSR601382-1"/>
    </source>
</evidence>
<evidence type="ECO:0000256" key="2">
    <source>
        <dbReference type="ARBA" id="ARBA00004922"/>
    </source>
</evidence>
<dbReference type="PRINTS" id="PR00747">
    <property type="entry name" value="GLYHDRLASE47"/>
</dbReference>
<organism evidence="14 15">
    <name type="scientific">Coemansia interrupta</name>
    <dbReference type="NCBI Taxonomy" id="1126814"/>
    <lineage>
        <taxon>Eukaryota</taxon>
        <taxon>Fungi</taxon>
        <taxon>Fungi incertae sedis</taxon>
        <taxon>Zoopagomycota</taxon>
        <taxon>Kickxellomycotina</taxon>
        <taxon>Kickxellomycetes</taxon>
        <taxon>Kickxellales</taxon>
        <taxon>Kickxellaceae</taxon>
        <taxon>Coemansia</taxon>
    </lineage>
</organism>
<dbReference type="Pfam" id="PF01532">
    <property type="entry name" value="Glyco_hydro_47"/>
    <property type="match status" value="1"/>
</dbReference>
<comment type="catalytic activity">
    <reaction evidence="8">
        <text>N(4)-(alpha-D-Man-(1-&gt;2)-alpha-D-Man-(1-&gt;2)-alpha-D-Man-(1-&gt;3)-[alpha-D-Man-(1-&gt;3)-[alpha-D-Man-(1-&gt;2)-alpha-D-Man-(1-&gt;6)]-alpha-D-Man-(1-&gt;6)]-beta-D-Man-(1-&gt;4)-beta-D-GlcNAc-(1-&gt;4)-beta-D-GlcNAc)-L-asparaginyl-[protein] (N-glucan mannose isomer 8A1,2,3B1,3) + 3 H2O = N(4)-(alpha-D-Man-(1-&gt;3)-[alpha-D-Man-(1-&gt;3)-[alpha-D-Man-(1-&gt;6)]-alpha-D-Man-(1-&gt;6)]-beta-D-Man-(1-&gt;4)-beta-D-GlcNAc-(1-&gt;4)-beta-D-GlcNAc)-L-asparaginyl-[protein] (N-glucan mannose isomer 5A1,2) + 3 beta-D-mannose</text>
        <dbReference type="Rhea" id="RHEA:56028"/>
        <dbReference type="Rhea" id="RHEA-COMP:14358"/>
        <dbReference type="Rhea" id="RHEA-COMP:14367"/>
        <dbReference type="ChEBI" id="CHEBI:15377"/>
        <dbReference type="ChEBI" id="CHEBI:28563"/>
        <dbReference type="ChEBI" id="CHEBI:59087"/>
        <dbReference type="ChEBI" id="CHEBI:60628"/>
        <dbReference type="EC" id="3.2.1.113"/>
    </reaction>
</comment>
<keyword evidence="4 11" id="KW-0479">Metal-binding</keyword>
<dbReference type="GO" id="GO:0005509">
    <property type="term" value="F:calcium ion binding"/>
    <property type="evidence" value="ECO:0007669"/>
    <property type="project" value="InterPro"/>
</dbReference>
<comment type="pathway">
    <text evidence="2">Protein modification; protein glycosylation.</text>
</comment>
<dbReference type="GO" id="GO:0005783">
    <property type="term" value="C:endoplasmic reticulum"/>
    <property type="evidence" value="ECO:0007669"/>
    <property type="project" value="TreeGrafter"/>
</dbReference>
<evidence type="ECO:0000256" key="6">
    <source>
        <dbReference type="ARBA" id="ARBA00022837"/>
    </source>
</evidence>
<dbReference type="GO" id="GO:0016020">
    <property type="term" value="C:membrane"/>
    <property type="evidence" value="ECO:0007669"/>
    <property type="project" value="InterPro"/>
</dbReference>
<reference evidence="14" key="1">
    <citation type="submission" date="2022-07" db="EMBL/GenBank/DDBJ databases">
        <title>Phylogenomic reconstructions and comparative analyses of Kickxellomycotina fungi.</title>
        <authorList>
            <person name="Reynolds N.K."/>
            <person name="Stajich J.E."/>
            <person name="Barry K."/>
            <person name="Grigoriev I.V."/>
            <person name="Crous P."/>
            <person name="Smith M.E."/>
        </authorList>
    </citation>
    <scope>NUCLEOTIDE SEQUENCE</scope>
    <source>
        <strain evidence="14">BCRC 34489</strain>
    </source>
</reference>
<sequence>MFTLPLRRLLGGRQPQRLVFLILFLLCTWFVYTQRQRQQQPPYVPLAEYAELLAARANRPSPWSTTPAMQWQATEADHMEIARLHRQKPSKSTHPWAERQMAVRRATQHAWAAYAKNALATDEYNAVSRTGTNHTAQGIGYFISDVLDTLLIMGLEDEYRVARDTLVGYLTFDQRGSVSLFETTIRVLGGLLSAYHWSGESDRELLRLAVELGERLAKSFNTTTGIPPETAILRSDGMPAAYLSSTAEVGTLQLEFRYLAKLTGRQQFRHPVDRISHLLHVAEKPDNLAPIYMNAQTAKFVPTADIRMGSRGDSYYEYLLKQYLQTQQSEPAFLQQYGAAMEGVKKHLVARSLRLNMTFVGELVDMPGSLGKNMQGQQGPKFKPKMDHLVCFLAGNLALGATMGRPLSAIDARALSASAREDLVLARQLGDTCAHMYFDAPTGLAPELVHVLHSTLPSADSSDLLHASGDLLAYRADRHSLLRPETVESLFILWRITGEERWREYGWRIFEAFERWARMDEGYSSLVDVMEVPPRRMDRMETFWIAETLKYLYLLFDEEGKVPLTQYVFNTEAHPMPVFKW</sequence>
<dbReference type="GO" id="GO:0004571">
    <property type="term" value="F:mannosyl-oligosaccharide 1,2-alpha-mannosidase activity"/>
    <property type="evidence" value="ECO:0007669"/>
    <property type="project" value="UniProtKB-EC"/>
</dbReference>
<keyword evidence="5 13" id="KW-0378">Hydrolase</keyword>
<keyword evidence="6 11" id="KW-0106">Calcium</keyword>
<comment type="catalytic activity">
    <reaction evidence="9">
        <text>N(4)-(alpha-D-Man-(1-&gt;2)-alpha-D-Man-(1-&gt;2)-alpha-D-Man-(1-&gt;3)-[alpha-D-Man-(1-&gt;2)-alpha-D-Man-(1-&gt;3)-[alpha-D-Man-(1-&gt;2)-alpha-D-Man-(1-&gt;6)]-alpha-D-Man-(1-&gt;6)]-beta-D-Man-(1-&gt;4)-beta-D-GlcNAc-(1-&gt;4)-beta-D-GlcNAc)-L-asparaginyl-[protein] (N-glucan mannose isomer 9A1,2,3B1,2,3) + 4 H2O = N(4)-(alpha-D-Man-(1-&gt;3)-[alpha-D-Man-(1-&gt;3)-[alpha-D-Man-(1-&gt;6)]-alpha-D-Man-(1-&gt;6)]-beta-D-Man-(1-&gt;4)-beta-D-GlcNAc-(1-&gt;4)-beta-D-GlcNAc)-L-asparaginyl-[protein] (N-glucan mannose isomer 5A1,2) + 4 beta-D-mannose</text>
        <dbReference type="Rhea" id="RHEA:56008"/>
        <dbReference type="Rhea" id="RHEA-COMP:14356"/>
        <dbReference type="Rhea" id="RHEA-COMP:14367"/>
        <dbReference type="ChEBI" id="CHEBI:15377"/>
        <dbReference type="ChEBI" id="CHEBI:28563"/>
        <dbReference type="ChEBI" id="CHEBI:59087"/>
        <dbReference type="ChEBI" id="CHEBI:139493"/>
        <dbReference type="EC" id="3.2.1.113"/>
    </reaction>
</comment>
<proteinExistence type="inferred from homology"/>
<accession>A0A9W8HKX5</accession>
<evidence type="ECO:0000256" key="1">
    <source>
        <dbReference type="ARBA" id="ARBA00001913"/>
    </source>
</evidence>